<sequence length="60" mass="6053">MRKGSIAAPAIAVEFPLAAAHFVVGANRPGLSAEPNLPQSLRNNKTVSLVSFGGAGISGH</sequence>
<reference evidence="2" key="1">
    <citation type="submission" date="2016-09" db="EMBL/GenBank/DDBJ databases">
        <authorList>
            <person name="Greninger A.L."/>
            <person name="Jerome K.R."/>
            <person name="Mcnair B."/>
            <person name="Wallis C."/>
            <person name="Fang F."/>
        </authorList>
    </citation>
    <scope>NUCLEOTIDE SEQUENCE [LARGE SCALE GENOMIC DNA]</scope>
    <source>
        <strain evidence="2">BC1_M4</strain>
    </source>
</reference>
<evidence type="ECO:0000313" key="2">
    <source>
        <dbReference type="Proteomes" id="UP000094224"/>
    </source>
</evidence>
<dbReference type="Proteomes" id="UP000094224">
    <property type="component" value="Unassembled WGS sequence"/>
</dbReference>
<keyword evidence="2" id="KW-1185">Reference proteome</keyword>
<name>A0A1E3T903_9MYCO</name>
<accession>A0A1E3T903</accession>
<evidence type="ECO:0000313" key="1">
    <source>
        <dbReference type="EMBL" id="ODR10887.1"/>
    </source>
</evidence>
<gene>
    <name evidence="1" type="ORF">BHQ21_00495</name>
</gene>
<protein>
    <submittedName>
        <fullName evidence="1">Uncharacterized protein</fullName>
    </submittedName>
</protein>
<organism evidence="1 2">
    <name type="scientific">Mycobacterium sherrisii</name>
    <dbReference type="NCBI Taxonomy" id="243061"/>
    <lineage>
        <taxon>Bacteria</taxon>
        <taxon>Bacillati</taxon>
        <taxon>Actinomycetota</taxon>
        <taxon>Actinomycetes</taxon>
        <taxon>Mycobacteriales</taxon>
        <taxon>Mycobacteriaceae</taxon>
        <taxon>Mycobacterium</taxon>
        <taxon>Mycobacterium simiae complex</taxon>
    </lineage>
</organism>
<dbReference type="STRING" id="243061.AWC25_22155"/>
<dbReference type="EMBL" id="MIHC01000001">
    <property type="protein sequence ID" value="ODR10887.1"/>
    <property type="molecule type" value="Genomic_DNA"/>
</dbReference>
<comment type="caution">
    <text evidence="1">The sequence shown here is derived from an EMBL/GenBank/DDBJ whole genome shotgun (WGS) entry which is preliminary data.</text>
</comment>
<dbReference type="AlphaFoldDB" id="A0A1E3T903"/>
<proteinExistence type="predicted"/>